<name>A0AAV1SA16_9ROSI</name>
<evidence type="ECO:0000313" key="2">
    <source>
        <dbReference type="EMBL" id="CAK7347702.1"/>
    </source>
</evidence>
<feature type="compositionally biased region" description="Polar residues" evidence="1">
    <location>
        <begin position="167"/>
        <end position="179"/>
    </location>
</feature>
<gene>
    <name evidence="2" type="ORF">DCAF_LOCUS20390</name>
</gene>
<feature type="compositionally biased region" description="Polar residues" evidence="1">
    <location>
        <begin position="94"/>
        <end position="114"/>
    </location>
</feature>
<dbReference type="AlphaFoldDB" id="A0AAV1SA16"/>
<evidence type="ECO:0000313" key="3">
    <source>
        <dbReference type="Proteomes" id="UP001314170"/>
    </source>
</evidence>
<dbReference type="EMBL" id="CAWUPB010001173">
    <property type="protein sequence ID" value="CAK7347702.1"/>
    <property type="molecule type" value="Genomic_DNA"/>
</dbReference>
<dbReference type="PANTHER" id="PTHR35486">
    <property type="entry name" value="EXPRESSED PROTEIN"/>
    <property type="match status" value="1"/>
</dbReference>
<feature type="compositionally biased region" description="Low complexity" evidence="1">
    <location>
        <begin position="208"/>
        <end position="221"/>
    </location>
</feature>
<organism evidence="2 3">
    <name type="scientific">Dovyalis caffra</name>
    <dbReference type="NCBI Taxonomy" id="77055"/>
    <lineage>
        <taxon>Eukaryota</taxon>
        <taxon>Viridiplantae</taxon>
        <taxon>Streptophyta</taxon>
        <taxon>Embryophyta</taxon>
        <taxon>Tracheophyta</taxon>
        <taxon>Spermatophyta</taxon>
        <taxon>Magnoliopsida</taxon>
        <taxon>eudicotyledons</taxon>
        <taxon>Gunneridae</taxon>
        <taxon>Pentapetalae</taxon>
        <taxon>rosids</taxon>
        <taxon>fabids</taxon>
        <taxon>Malpighiales</taxon>
        <taxon>Salicaceae</taxon>
        <taxon>Flacourtieae</taxon>
        <taxon>Dovyalis</taxon>
    </lineage>
</organism>
<reference evidence="2 3" key="1">
    <citation type="submission" date="2024-01" db="EMBL/GenBank/DDBJ databases">
        <authorList>
            <person name="Waweru B."/>
        </authorList>
    </citation>
    <scope>NUCLEOTIDE SEQUENCE [LARGE SCALE GENOMIC DNA]</scope>
</reference>
<comment type="caution">
    <text evidence="2">The sequence shown here is derived from an EMBL/GenBank/DDBJ whole genome shotgun (WGS) entry which is preliminary data.</text>
</comment>
<dbReference type="PANTHER" id="PTHR35486:SF1">
    <property type="entry name" value="OS02G0689500 PROTEIN"/>
    <property type="match status" value="1"/>
</dbReference>
<feature type="compositionally biased region" description="Low complexity" evidence="1">
    <location>
        <begin position="145"/>
        <end position="160"/>
    </location>
</feature>
<proteinExistence type="predicted"/>
<keyword evidence="3" id="KW-1185">Reference proteome</keyword>
<feature type="region of interest" description="Disordered" evidence="1">
    <location>
        <begin position="61"/>
        <end position="239"/>
    </location>
</feature>
<protein>
    <submittedName>
        <fullName evidence="2">Uncharacterized protein</fullName>
    </submittedName>
</protein>
<feature type="compositionally biased region" description="Low complexity" evidence="1">
    <location>
        <begin position="115"/>
        <end position="128"/>
    </location>
</feature>
<sequence length="405" mass="44380">MRCKKHPCDLSSGVGVCASCLRERLFALIAAQAQIQQQQQLAQLAKAHHHSRAAELIDESRKSDFNSQHQQQPPPLIFPRSVSPYVARRKSDDSSSWSHHNLRFYSTPQLGPTYTTTSTTTATTTAASRSDKFNTDSTGYRDSIEPSSSSSPSWFSTILSGRRRKQSTQFSMEYSSSISGKPRQRSDRGMSPVRGANSDEDCENCDRSPSGSGYSSESSPGWKKTPVFHSSTRRGKAGHTRNLSGLAFCLSPLVRASPNRNWNQKGGLPPELGFSGEVRAPVKPHLSTAASFCANRSRKLADFGRLLHRGTPFKRDSSGGGGVVSGSSLVGPKELNVLTKSSLLTVRRSGFLTPLVREVDVRELIAEFGQFKVLNLLTKRQKLHRPPLSKLTLFPSPLPLPLSQA</sequence>
<evidence type="ECO:0000256" key="1">
    <source>
        <dbReference type="SAM" id="MobiDB-lite"/>
    </source>
</evidence>
<accession>A0AAV1SA16</accession>
<dbReference type="Proteomes" id="UP001314170">
    <property type="component" value="Unassembled WGS sequence"/>
</dbReference>